<comment type="caution">
    <text evidence="1">The sequence shown here is derived from an EMBL/GenBank/DDBJ whole genome shotgun (WGS) entry which is preliminary data.</text>
</comment>
<dbReference type="Proteomes" id="UP000317901">
    <property type="component" value="Unassembled WGS sequence"/>
</dbReference>
<gene>
    <name evidence="1" type="ORF">FJD37_00220</name>
</gene>
<protein>
    <submittedName>
        <fullName evidence="1">Uncharacterized protein</fullName>
    </submittedName>
</protein>
<accession>A0A5C5Q5C8</accession>
<proteinExistence type="predicted"/>
<evidence type="ECO:0000313" key="1">
    <source>
        <dbReference type="EMBL" id="TWS00855.1"/>
    </source>
</evidence>
<organism evidence="1 2">
    <name type="scientific">Pseudomonas saxonica</name>
    <dbReference type="NCBI Taxonomy" id="2600598"/>
    <lineage>
        <taxon>Bacteria</taxon>
        <taxon>Pseudomonadati</taxon>
        <taxon>Pseudomonadota</taxon>
        <taxon>Gammaproteobacteria</taxon>
        <taxon>Pseudomonadales</taxon>
        <taxon>Pseudomonadaceae</taxon>
        <taxon>Pseudomonas</taxon>
    </lineage>
</organism>
<name>A0A5C5Q5C8_9PSED</name>
<reference evidence="1 2" key="1">
    <citation type="submission" date="2019-06" db="EMBL/GenBank/DDBJ databases">
        <title>Pseudomonas bimorpha sp. nov. isolated from bovine raw milk and skim milk concentrate.</title>
        <authorList>
            <person name="Hofmann K."/>
            <person name="Huptas C."/>
            <person name="Doll E."/>
            <person name="Scherer S."/>
            <person name="Wenning M."/>
        </authorList>
    </citation>
    <scope>NUCLEOTIDE SEQUENCE [LARGE SCALE GENOMIC DNA]</scope>
    <source>
        <strain evidence="1 2">DSM 108990</strain>
    </source>
</reference>
<dbReference type="AlphaFoldDB" id="A0A5C5Q5C8"/>
<dbReference type="OrthoDB" id="7026457at2"/>
<dbReference type="EMBL" id="VFIP01000001">
    <property type="protein sequence ID" value="TWS00855.1"/>
    <property type="molecule type" value="Genomic_DNA"/>
</dbReference>
<sequence>MAQHCIWPRNYHVPVIVDWEGTDLGGFTHWDMQLETVPAGVIREILIEHAERAQQIELLEQHLEQQQLEVA</sequence>
<evidence type="ECO:0000313" key="2">
    <source>
        <dbReference type="Proteomes" id="UP000317901"/>
    </source>
</evidence>